<feature type="compositionally biased region" description="Low complexity" evidence="1">
    <location>
        <begin position="237"/>
        <end position="253"/>
    </location>
</feature>
<evidence type="ECO:0000313" key="3">
    <source>
        <dbReference type="Proteomes" id="UP000001072"/>
    </source>
</evidence>
<feature type="compositionally biased region" description="Acidic residues" evidence="1">
    <location>
        <begin position="575"/>
        <end position="593"/>
    </location>
</feature>
<feature type="compositionally biased region" description="Low complexity" evidence="1">
    <location>
        <begin position="264"/>
        <end position="273"/>
    </location>
</feature>
<dbReference type="KEGG" id="mlr:MELLADRAFT_106623"/>
<protein>
    <submittedName>
        <fullName evidence="2">Uncharacterized protein</fullName>
    </submittedName>
</protein>
<organism evidence="3">
    <name type="scientific">Melampsora larici-populina (strain 98AG31 / pathotype 3-4-7)</name>
    <name type="common">Poplar leaf rust fungus</name>
    <dbReference type="NCBI Taxonomy" id="747676"/>
    <lineage>
        <taxon>Eukaryota</taxon>
        <taxon>Fungi</taxon>
        <taxon>Dikarya</taxon>
        <taxon>Basidiomycota</taxon>
        <taxon>Pucciniomycotina</taxon>
        <taxon>Pucciniomycetes</taxon>
        <taxon>Pucciniales</taxon>
        <taxon>Melampsoraceae</taxon>
        <taxon>Melampsora</taxon>
    </lineage>
</organism>
<dbReference type="GeneID" id="18922948"/>
<accession>F4RM37</accession>
<feature type="compositionally biased region" description="Low complexity" evidence="1">
    <location>
        <begin position="59"/>
        <end position="76"/>
    </location>
</feature>
<feature type="region of interest" description="Disordered" evidence="1">
    <location>
        <begin position="170"/>
        <end position="300"/>
    </location>
</feature>
<feature type="compositionally biased region" description="Pro residues" evidence="1">
    <location>
        <begin position="254"/>
        <end position="263"/>
    </location>
</feature>
<evidence type="ECO:0000256" key="1">
    <source>
        <dbReference type="SAM" id="MobiDB-lite"/>
    </source>
</evidence>
<dbReference type="OrthoDB" id="10543649at2759"/>
<feature type="region of interest" description="Disordered" evidence="1">
    <location>
        <begin position="572"/>
        <end position="602"/>
    </location>
</feature>
<name>F4RM37_MELLP</name>
<dbReference type="InParanoid" id="F4RM37"/>
<feature type="compositionally biased region" description="Basic residues" evidence="1">
    <location>
        <begin position="221"/>
        <end position="234"/>
    </location>
</feature>
<dbReference type="RefSeq" id="XP_007410095.1">
    <property type="nucleotide sequence ID" value="XM_007410033.1"/>
</dbReference>
<dbReference type="EMBL" id="GL883107">
    <property type="protein sequence ID" value="EGG06655.1"/>
    <property type="molecule type" value="Genomic_DNA"/>
</dbReference>
<dbReference type="eggNOG" id="ENOG502T01F">
    <property type="taxonomic scope" value="Eukaryota"/>
</dbReference>
<reference evidence="3" key="1">
    <citation type="journal article" date="2011" name="Proc. Natl. Acad. Sci. U.S.A.">
        <title>Obligate biotrophy features unraveled by the genomic analysis of rust fungi.</title>
        <authorList>
            <person name="Duplessis S."/>
            <person name="Cuomo C.A."/>
            <person name="Lin Y.-C."/>
            <person name="Aerts A."/>
            <person name="Tisserant E."/>
            <person name="Veneault-Fourrey C."/>
            <person name="Joly D.L."/>
            <person name="Hacquard S."/>
            <person name="Amselem J."/>
            <person name="Cantarel B.L."/>
            <person name="Chiu R."/>
            <person name="Coutinho P.M."/>
            <person name="Feau N."/>
            <person name="Field M."/>
            <person name="Frey P."/>
            <person name="Gelhaye E."/>
            <person name="Goldberg J."/>
            <person name="Grabherr M.G."/>
            <person name="Kodira C.D."/>
            <person name="Kohler A."/>
            <person name="Kuees U."/>
            <person name="Lindquist E.A."/>
            <person name="Lucas S.M."/>
            <person name="Mago R."/>
            <person name="Mauceli E."/>
            <person name="Morin E."/>
            <person name="Murat C."/>
            <person name="Pangilinan J.L."/>
            <person name="Park R."/>
            <person name="Pearson M."/>
            <person name="Quesneville H."/>
            <person name="Rouhier N."/>
            <person name="Sakthikumar S."/>
            <person name="Salamov A.A."/>
            <person name="Schmutz J."/>
            <person name="Selles B."/>
            <person name="Shapiro H."/>
            <person name="Tanguay P."/>
            <person name="Tuskan G.A."/>
            <person name="Henrissat B."/>
            <person name="Van de Peer Y."/>
            <person name="Rouze P."/>
            <person name="Ellis J.G."/>
            <person name="Dodds P.N."/>
            <person name="Schein J.E."/>
            <person name="Zhong S."/>
            <person name="Hamelin R.C."/>
            <person name="Grigoriev I.V."/>
            <person name="Szabo L.J."/>
            <person name="Martin F."/>
        </authorList>
    </citation>
    <scope>NUCLEOTIDE SEQUENCE [LARGE SCALE GENOMIC DNA]</scope>
    <source>
        <strain evidence="3">98AG31 / pathotype 3-4-7</strain>
    </source>
</reference>
<proteinExistence type="predicted"/>
<feature type="compositionally biased region" description="Pro residues" evidence="1">
    <location>
        <begin position="274"/>
        <end position="288"/>
    </location>
</feature>
<dbReference type="Proteomes" id="UP000001072">
    <property type="component" value="Unassembled WGS sequence"/>
</dbReference>
<dbReference type="HOGENOM" id="CLU_441505_0_0_1"/>
<evidence type="ECO:0000313" key="2">
    <source>
        <dbReference type="EMBL" id="EGG06655.1"/>
    </source>
</evidence>
<sequence>MAIKPSSVLNSNHPLTFISSDSHWVLRLILVFCSTVNRNAKDVLNPTITSWNKLCHPSASSSESSRSTHSTNTHPSVINTNEDSLEQDLPPTFSPTIPTHTFHESAPLDVTRFGLGLPISQHLQPTIQDKWASNLTDPIEQSSVTTDDQDHSNLFVTHPQLTHSPAALSSVLPLSPSSSLPPTGSQSSESISYPIQDSTVEPSEQAAGATPSYLFQSSHHSPTHGFHHLHHHPATRSVSNPNRSHSHHSLPLPSLIPPTPPSCTPAHLSHLISPPHPGLSLPPSPLPTPQSSLLYQHPLPSRSSFAGPPPYYYGPNGFHPSLIGSTSSSAYSSGNGYPSTFFTSPSPYQPYPNGSRSTSHGSPNLNPSFYGGMYYTSMSNKKQTQSKRRTSGVGVQANPSSSFIPPPRMESEGEHEIERLKNRLKGMRAKLREMEIERSRNERELEIARWRLECVGVEKSLEEIETQKAIHHFLERAERAESYLKLLEMKLSNPVSTPSTTSSVTHLVLTNKEEDGEDGGFLRDELELEIEREREREMEREMGMKLEMGLEKRLEIEDEVVEMGMKLIEKNIIMDENEDQKEENENENGEDGNDGNGNQKKWQIVKEFDVDLLEIELDE</sequence>
<feature type="compositionally biased region" description="Low complexity" evidence="1">
    <location>
        <begin position="170"/>
        <end position="190"/>
    </location>
</feature>
<dbReference type="VEuPathDB" id="FungiDB:MELLADRAFT_106623"/>
<dbReference type="AlphaFoldDB" id="F4RM37"/>
<feature type="region of interest" description="Disordered" evidence="1">
    <location>
        <begin position="59"/>
        <end position="86"/>
    </location>
</feature>
<feature type="region of interest" description="Disordered" evidence="1">
    <location>
        <begin position="379"/>
        <end position="413"/>
    </location>
</feature>
<gene>
    <name evidence="2" type="ORF">MELLADRAFT_106623</name>
</gene>
<feature type="compositionally biased region" description="Polar residues" evidence="1">
    <location>
        <begin position="191"/>
        <end position="202"/>
    </location>
</feature>
<keyword evidence="3" id="KW-1185">Reference proteome</keyword>